<dbReference type="EMBL" id="KK852498">
    <property type="protein sequence ID" value="KDR22652.1"/>
    <property type="molecule type" value="Genomic_DNA"/>
</dbReference>
<dbReference type="AlphaFoldDB" id="A0A067RFY8"/>
<organism evidence="1 2">
    <name type="scientific">Zootermopsis nevadensis</name>
    <name type="common">Dampwood termite</name>
    <dbReference type="NCBI Taxonomy" id="136037"/>
    <lineage>
        <taxon>Eukaryota</taxon>
        <taxon>Metazoa</taxon>
        <taxon>Ecdysozoa</taxon>
        <taxon>Arthropoda</taxon>
        <taxon>Hexapoda</taxon>
        <taxon>Insecta</taxon>
        <taxon>Pterygota</taxon>
        <taxon>Neoptera</taxon>
        <taxon>Polyneoptera</taxon>
        <taxon>Dictyoptera</taxon>
        <taxon>Blattodea</taxon>
        <taxon>Blattoidea</taxon>
        <taxon>Termitoidae</taxon>
        <taxon>Termopsidae</taxon>
        <taxon>Zootermopsis</taxon>
    </lineage>
</organism>
<sequence>MKVSPVIELLKLIQYPTFRRSPSSLFIAHILEHIYTPPPSEPVKYHLIFLFSGVVKLTARIHQVSELNMRGAVRNSHIRRHLKATSNLFVDVVFPDCNAAWSRR</sequence>
<gene>
    <name evidence="1" type="ORF">L798_12785</name>
</gene>
<evidence type="ECO:0000313" key="2">
    <source>
        <dbReference type="Proteomes" id="UP000027135"/>
    </source>
</evidence>
<protein>
    <submittedName>
        <fullName evidence="1">Uncharacterized protein</fullName>
    </submittedName>
</protein>
<name>A0A067RFY8_ZOONE</name>
<dbReference type="InParanoid" id="A0A067RFY8"/>
<dbReference type="Proteomes" id="UP000027135">
    <property type="component" value="Unassembled WGS sequence"/>
</dbReference>
<accession>A0A067RFY8</accession>
<reference evidence="1 2" key="1">
    <citation type="journal article" date="2014" name="Nat. Commun.">
        <title>Molecular traces of alternative social organization in a termite genome.</title>
        <authorList>
            <person name="Terrapon N."/>
            <person name="Li C."/>
            <person name="Robertson H.M."/>
            <person name="Ji L."/>
            <person name="Meng X."/>
            <person name="Booth W."/>
            <person name="Chen Z."/>
            <person name="Childers C.P."/>
            <person name="Glastad K.M."/>
            <person name="Gokhale K."/>
            <person name="Gowin J."/>
            <person name="Gronenberg W."/>
            <person name="Hermansen R.A."/>
            <person name="Hu H."/>
            <person name="Hunt B.G."/>
            <person name="Huylmans A.K."/>
            <person name="Khalil S.M."/>
            <person name="Mitchell R.D."/>
            <person name="Munoz-Torres M.C."/>
            <person name="Mustard J.A."/>
            <person name="Pan H."/>
            <person name="Reese J.T."/>
            <person name="Scharf M.E."/>
            <person name="Sun F."/>
            <person name="Vogel H."/>
            <person name="Xiao J."/>
            <person name="Yang W."/>
            <person name="Yang Z."/>
            <person name="Yang Z."/>
            <person name="Zhou J."/>
            <person name="Zhu J."/>
            <person name="Brent C.S."/>
            <person name="Elsik C.G."/>
            <person name="Goodisman M.A."/>
            <person name="Liberles D.A."/>
            <person name="Roe R.M."/>
            <person name="Vargo E.L."/>
            <person name="Vilcinskas A."/>
            <person name="Wang J."/>
            <person name="Bornberg-Bauer E."/>
            <person name="Korb J."/>
            <person name="Zhang G."/>
            <person name="Liebig J."/>
        </authorList>
    </citation>
    <scope>NUCLEOTIDE SEQUENCE [LARGE SCALE GENOMIC DNA]</scope>
    <source>
        <tissue evidence="1">Whole organism</tissue>
    </source>
</reference>
<proteinExistence type="predicted"/>
<evidence type="ECO:0000313" key="1">
    <source>
        <dbReference type="EMBL" id="KDR22652.1"/>
    </source>
</evidence>
<keyword evidence="2" id="KW-1185">Reference proteome</keyword>